<keyword evidence="10" id="KW-1185">Reference proteome</keyword>
<evidence type="ECO:0000256" key="5">
    <source>
        <dbReference type="PROSITE-ProRule" id="PRU01087"/>
    </source>
</evidence>
<dbReference type="AlphaFoldDB" id="A0A7J6HGK0"/>
<evidence type="ECO:0000313" key="10">
    <source>
        <dbReference type="Proteomes" id="UP000583929"/>
    </source>
</evidence>
<dbReference type="Pfam" id="PF05241">
    <property type="entry name" value="EBP"/>
    <property type="match status" value="1"/>
</dbReference>
<keyword evidence="2 5" id="KW-0812">Transmembrane</keyword>
<dbReference type="PANTHER" id="PTHR31204:SF1">
    <property type="entry name" value="SIGMA INTRACELLULAR RECEPTOR 2"/>
    <property type="match status" value="1"/>
</dbReference>
<dbReference type="PROSITE" id="PS51751">
    <property type="entry name" value="EXPERA"/>
    <property type="match status" value="1"/>
</dbReference>
<evidence type="ECO:0000313" key="9">
    <source>
        <dbReference type="EMBL" id="KAF4394443.1"/>
    </source>
</evidence>
<evidence type="ECO:0000259" key="8">
    <source>
        <dbReference type="PROSITE" id="PS51751"/>
    </source>
</evidence>
<evidence type="ECO:0000256" key="3">
    <source>
        <dbReference type="ARBA" id="ARBA00022989"/>
    </source>
</evidence>
<evidence type="ECO:0000256" key="2">
    <source>
        <dbReference type="ARBA" id="ARBA00022692"/>
    </source>
</evidence>
<feature type="transmembrane region" description="Helical" evidence="7">
    <location>
        <begin position="98"/>
        <end position="116"/>
    </location>
</feature>
<keyword evidence="4 5" id="KW-0472">Membrane</keyword>
<sequence length="361" mass="40073">MGVLVKLIDAIMFMFLTVIAIGAPLIDSQTIFPASLFPEVLINLKKWYAHEYGDYLFTEKPHFFVGLVWLQLLFQWPLSLLNMYAILASKSWFPTTSLIYGVSILTSTVAILSEMVRSGKASDKLLMMYWPFFGFAILATLRGLLPHSGKTPSTAAKKHALPRKKRLGMPTGYFRVSMTSREEDNIDPSIQNTSLGTDLDGSGVSPPVDPQLHLEEVVMEEEEEDFDVEIIEVPLYGAWIKVGVPIRNCFDPKISLMQKQKLEDLHGLEAPTSNNIDKGKRVITSFDGDVPRSPGQGTARKCVVGSGSSGLGEAPSFGNGKREQRRMREPIRIGSRSLEKLGQSLSGKKKSKVIDWIIPAQ</sequence>
<comment type="subcellular location">
    <subcellularLocation>
        <location evidence="1">Membrane</location>
        <topology evidence="1">Multi-pass membrane protein</topology>
    </subcellularLocation>
</comment>
<evidence type="ECO:0000256" key="6">
    <source>
        <dbReference type="SAM" id="MobiDB-lite"/>
    </source>
</evidence>
<feature type="transmembrane region" description="Helical" evidence="7">
    <location>
        <begin position="63"/>
        <end position="86"/>
    </location>
</feature>
<feature type="transmembrane region" description="Helical" evidence="7">
    <location>
        <begin position="128"/>
        <end position="145"/>
    </location>
</feature>
<evidence type="ECO:0000256" key="1">
    <source>
        <dbReference type="ARBA" id="ARBA00004141"/>
    </source>
</evidence>
<evidence type="ECO:0000256" key="4">
    <source>
        <dbReference type="ARBA" id="ARBA00023136"/>
    </source>
</evidence>
<keyword evidence="3 5" id="KW-1133">Transmembrane helix</keyword>
<comment type="caution">
    <text evidence="9">The sequence shown here is derived from an EMBL/GenBank/DDBJ whole genome shotgun (WGS) entry which is preliminary data.</text>
</comment>
<feature type="compositionally biased region" description="Basic and acidic residues" evidence="6">
    <location>
        <begin position="320"/>
        <end position="331"/>
    </location>
</feature>
<dbReference type="InterPro" id="IPR051987">
    <property type="entry name" value="Sigma-2_receptor-like"/>
</dbReference>
<feature type="domain" description="EXPERA" evidence="8">
    <location>
        <begin position="8"/>
        <end position="140"/>
    </location>
</feature>
<dbReference type="GO" id="GO:0005783">
    <property type="term" value="C:endoplasmic reticulum"/>
    <property type="evidence" value="ECO:0007669"/>
    <property type="project" value="TreeGrafter"/>
</dbReference>
<dbReference type="Proteomes" id="UP000583929">
    <property type="component" value="Unassembled WGS sequence"/>
</dbReference>
<feature type="transmembrane region" description="Helical" evidence="7">
    <location>
        <begin position="7"/>
        <end position="26"/>
    </location>
</feature>
<proteinExistence type="predicted"/>
<evidence type="ECO:0000256" key="7">
    <source>
        <dbReference type="SAM" id="Phobius"/>
    </source>
</evidence>
<dbReference type="EMBL" id="JAATIQ010000045">
    <property type="protein sequence ID" value="KAF4394443.1"/>
    <property type="molecule type" value="Genomic_DNA"/>
</dbReference>
<name>A0A7J6HGK0_CANSA</name>
<protein>
    <recommendedName>
        <fullName evidence="8">EXPERA domain-containing protein</fullName>
    </recommendedName>
</protein>
<dbReference type="InterPro" id="IPR033118">
    <property type="entry name" value="EXPERA"/>
</dbReference>
<reference evidence="9 10" key="1">
    <citation type="journal article" date="2020" name="bioRxiv">
        <title>Sequence and annotation of 42 cannabis genomes reveals extensive copy number variation in cannabinoid synthesis and pathogen resistance genes.</title>
        <authorList>
            <person name="Mckernan K.J."/>
            <person name="Helbert Y."/>
            <person name="Kane L.T."/>
            <person name="Ebling H."/>
            <person name="Zhang L."/>
            <person name="Liu B."/>
            <person name="Eaton Z."/>
            <person name="Mclaughlin S."/>
            <person name="Kingan S."/>
            <person name="Baybayan P."/>
            <person name="Concepcion G."/>
            <person name="Jordan M."/>
            <person name="Riva A."/>
            <person name="Barbazuk W."/>
            <person name="Harkins T."/>
        </authorList>
    </citation>
    <scope>NUCLEOTIDE SEQUENCE [LARGE SCALE GENOMIC DNA]</scope>
    <source>
        <strain evidence="10">cv. Jamaican Lion 4</strain>
        <tissue evidence="9">Leaf</tissue>
    </source>
</reference>
<gene>
    <name evidence="9" type="ORF">G4B88_018593</name>
</gene>
<accession>A0A7J6HGK0</accession>
<feature type="region of interest" description="Disordered" evidence="6">
    <location>
        <begin position="305"/>
        <end position="350"/>
    </location>
</feature>
<dbReference type="GO" id="GO:0016020">
    <property type="term" value="C:membrane"/>
    <property type="evidence" value="ECO:0007669"/>
    <property type="project" value="UniProtKB-SubCell"/>
</dbReference>
<organism evidence="9 10">
    <name type="scientific">Cannabis sativa</name>
    <name type="common">Hemp</name>
    <name type="synonym">Marijuana</name>
    <dbReference type="NCBI Taxonomy" id="3483"/>
    <lineage>
        <taxon>Eukaryota</taxon>
        <taxon>Viridiplantae</taxon>
        <taxon>Streptophyta</taxon>
        <taxon>Embryophyta</taxon>
        <taxon>Tracheophyta</taxon>
        <taxon>Spermatophyta</taxon>
        <taxon>Magnoliopsida</taxon>
        <taxon>eudicotyledons</taxon>
        <taxon>Gunneridae</taxon>
        <taxon>Pentapetalae</taxon>
        <taxon>rosids</taxon>
        <taxon>fabids</taxon>
        <taxon>Rosales</taxon>
        <taxon>Cannabaceae</taxon>
        <taxon>Cannabis</taxon>
    </lineage>
</organism>
<dbReference type="PANTHER" id="PTHR31204">
    <property type="entry name" value="SIGMA INTRACELLULAR RECEPTOR 2"/>
    <property type="match status" value="1"/>
</dbReference>